<dbReference type="Gene3D" id="2.40.160.50">
    <property type="entry name" value="membrane protein fhac: a member of the omp85/tpsb transporter family"/>
    <property type="match status" value="1"/>
</dbReference>
<comment type="caution">
    <text evidence="7">The sequence shown here is derived from an EMBL/GenBank/DDBJ whole genome shotgun (WGS) entry which is preliminary data.</text>
</comment>
<dbReference type="InterPro" id="IPR000184">
    <property type="entry name" value="Bac_surfAg_D15"/>
</dbReference>
<name>A0ABT0GD13_9GAMM</name>
<comment type="subcellular location">
    <subcellularLocation>
        <location evidence="1">Membrane</location>
    </subcellularLocation>
</comment>
<keyword evidence="5" id="KW-0732">Signal</keyword>
<sequence>MSRLLLGLALLCCAAPALAWPTVVEIRFEGNEVTREEVIRRELALGVGDPADPNLLEASRQAIQDLGLFREVELIEEQSGRGVALIVRVREKFYILPIPRLDTSSDRDLSYGLQLRWSNIGGRNHSMNLYVERGDFPEDRLRESERSARISYSAPYVFGTRYRLDTGVERIERRRPPEDGGFDETLDRAQLLVLRDLRTGVPRHGWTVGGGLFHQRQQADGPGAPPDDGRALALVGEADYSDLRFHLYSETGQRFRARAEWAGPGSDYDYQQLQLRYARYLPLGELEHQTLHLLGEGGLRRGGPDSRSAFFLGGSSTLRGYDSDTFAGEDYWLVGVEYLRPLRWRWLRLLAVAELGGAGASLEPDSPRGPHASVGLGLRIRLTWLVNTEIEIGYAWPLRGGGGGRFFAGSN</sequence>
<evidence type="ECO:0000256" key="2">
    <source>
        <dbReference type="ARBA" id="ARBA00022452"/>
    </source>
</evidence>
<dbReference type="InterPro" id="IPR010827">
    <property type="entry name" value="BamA/TamA_POTRA"/>
</dbReference>
<accession>A0ABT0GD13</accession>
<protein>
    <submittedName>
        <fullName evidence="7">BamA/TamA family outer membrane protein</fullName>
    </submittedName>
</protein>
<evidence type="ECO:0000256" key="1">
    <source>
        <dbReference type="ARBA" id="ARBA00004370"/>
    </source>
</evidence>
<feature type="domain" description="POTRA" evidence="6">
    <location>
        <begin position="21"/>
        <end position="92"/>
    </location>
</feature>
<evidence type="ECO:0000256" key="5">
    <source>
        <dbReference type="SAM" id="SignalP"/>
    </source>
</evidence>
<evidence type="ECO:0000313" key="8">
    <source>
        <dbReference type="Proteomes" id="UP001431449"/>
    </source>
</evidence>
<keyword evidence="3" id="KW-0812">Transmembrane</keyword>
<dbReference type="Pfam" id="PF01103">
    <property type="entry name" value="Omp85"/>
    <property type="match status" value="1"/>
</dbReference>
<dbReference type="RefSeq" id="WP_248203995.1">
    <property type="nucleotide sequence ID" value="NZ_JALNMH010000001.1"/>
</dbReference>
<dbReference type="Proteomes" id="UP001431449">
    <property type="component" value="Unassembled WGS sequence"/>
</dbReference>
<dbReference type="PROSITE" id="PS51779">
    <property type="entry name" value="POTRA"/>
    <property type="match status" value="1"/>
</dbReference>
<dbReference type="InterPro" id="IPR039910">
    <property type="entry name" value="D15-like"/>
</dbReference>
<evidence type="ECO:0000259" key="6">
    <source>
        <dbReference type="PROSITE" id="PS51779"/>
    </source>
</evidence>
<dbReference type="InterPro" id="IPR034746">
    <property type="entry name" value="POTRA"/>
</dbReference>
<dbReference type="EMBL" id="JALNMH010000001">
    <property type="protein sequence ID" value="MCK7592079.1"/>
    <property type="molecule type" value="Genomic_DNA"/>
</dbReference>
<keyword evidence="8" id="KW-1185">Reference proteome</keyword>
<keyword evidence="4" id="KW-0472">Membrane</keyword>
<evidence type="ECO:0000256" key="4">
    <source>
        <dbReference type="ARBA" id="ARBA00023136"/>
    </source>
</evidence>
<feature type="signal peptide" evidence="5">
    <location>
        <begin position="1"/>
        <end position="19"/>
    </location>
</feature>
<gene>
    <name evidence="7" type="ORF">M0G41_00170</name>
</gene>
<reference evidence="7" key="1">
    <citation type="submission" date="2022-04" db="EMBL/GenBank/DDBJ databases">
        <title>Lysobacter sp. CAU 1642 isolated from sea sand.</title>
        <authorList>
            <person name="Kim W."/>
        </authorList>
    </citation>
    <scope>NUCLEOTIDE SEQUENCE</scope>
    <source>
        <strain evidence="7">CAU 1642</strain>
    </source>
</reference>
<proteinExistence type="predicted"/>
<keyword evidence="2" id="KW-1134">Transmembrane beta strand</keyword>
<evidence type="ECO:0000256" key="3">
    <source>
        <dbReference type="ARBA" id="ARBA00022692"/>
    </source>
</evidence>
<dbReference type="PANTHER" id="PTHR12815:SF18">
    <property type="entry name" value="SORTING AND ASSEMBLY MACHINERY COMPONENT 50 HOMOLOG"/>
    <property type="match status" value="1"/>
</dbReference>
<feature type="chain" id="PRO_5046034268" evidence="5">
    <location>
        <begin position="20"/>
        <end position="411"/>
    </location>
</feature>
<organism evidence="7 8">
    <name type="scientific">Pseudomarimonas salicorniae</name>
    <dbReference type="NCBI Taxonomy" id="2933270"/>
    <lineage>
        <taxon>Bacteria</taxon>
        <taxon>Pseudomonadati</taxon>
        <taxon>Pseudomonadota</taxon>
        <taxon>Gammaproteobacteria</taxon>
        <taxon>Lysobacterales</taxon>
        <taxon>Lysobacteraceae</taxon>
        <taxon>Pseudomarimonas</taxon>
    </lineage>
</organism>
<dbReference type="PANTHER" id="PTHR12815">
    <property type="entry name" value="SORTING AND ASSEMBLY MACHINERY SAMM50 PROTEIN FAMILY MEMBER"/>
    <property type="match status" value="1"/>
</dbReference>
<dbReference type="Gene3D" id="3.10.20.310">
    <property type="entry name" value="membrane protein fhac"/>
    <property type="match status" value="1"/>
</dbReference>
<evidence type="ECO:0000313" key="7">
    <source>
        <dbReference type="EMBL" id="MCK7592079.1"/>
    </source>
</evidence>
<dbReference type="Pfam" id="PF07244">
    <property type="entry name" value="POTRA"/>
    <property type="match status" value="1"/>
</dbReference>